<dbReference type="AlphaFoldDB" id="A0A1B2LXV8"/>
<feature type="signal peptide" evidence="1">
    <location>
        <begin position="1"/>
        <end position="17"/>
    </location>
</feature>
<sequence>MKKTLLCLPLCSFMLLACSNSQQSNSQQQESSAAVSTVVASQAIQSSASELVTTTASHVVATGDNAQTSLDWDGKYIAQLPCADCSGIATELTLYPDQRYEMSETYLGKDDKAFKTQGKFNFDKAGTVIQLDKTGADRQYFVAENALYALDSDGKKIEGSMAELYVLQKQN</sequence>
<proteinExistence type="predicted"/>
<dbReference type="Proteomes" id="UP000093391">
    <property type="component" value="Chromosome"/>
</dbReference>
<evidence type="ECO:0000313" key="3">
    <source>
        <dbReference type="Proteomes" id="UP000093391"/>
    </source>
</evidence>
<evidence type="ECO:0008006" key="4">
    <source>
        <dbReference type="Google" id="ProtNLM"/>
    </source>
</evidence>
<evidence type="ECO:0000256" key="1">
    <source>
        <dbReference type="SAM" id="SignalP"/>
    </source>
</evidence>
<dbReference type="OrthoDB" id="5348860at2"/>
<feature type="chain" id="PRO_5008539887" description="Copper homeostasis protein CutF" evidence="1">
    <location>
        <begin position="18"/>
        <end position="171"/>
    </location>
</feature>
<reference evidence="2 3" key="1">
    <citation type="submission" date="2016-08" db="EMBL/GenBank/DDBJ databases">
        <authorList>
            <person name="Seilhamer J.J."/>
        </authorList>
    </citation>
    <scope>NUCLEOTIDE SEQUENCE [LARGE SCALE GENOMIC DNA]</scope>
    <source>
        <strain evidence="2 3">BRTC-1</strain>
    </source>
</reference>
<protein>
    <recommendedName>
        <fullName evidence="4">Copper homeostasis protein CutF</fullName>
    </recommendedName>
</protein>
<dbReference type="PROSITE" id="PS51257">
    <property type="entry name" value="PROKAR_LIPOPROTEIN"/>
    <property type="match status" value="1"/>
</dbReference>
<evidence type="ECO:0000313" key="2">
    <source>
        <dbReference type="EMBL" id="AOA57719.1"/>
    </source>
</evidence>
<organism evidence="2 3">
    <name type="scientific">Acinetobacter larvae</name>
    <dbReference type="NCBI Taxonomy" id="1789224"/>
    <lineage>
        <taxon>Bacteria</taxon>
        <taxon>Pseudomonadati</taxon>
        <taxon>Pseudomonadota</taxon>
        <taxon>Gammaproteobacteria</taxon>
        <taxon>Moraxellales</taxon>
        <taxon>Moraxellaceae</taxon>
        <taxon>Acinetobacter</taxon>
    </lineage>
</organism>
<dbReference type="Gene3D" id="2.40.128.640">
    <property type="match status" value="1"/>
</dbReference>
<dbReference type="KEGG" id="ala:BFG52_04670"/>
<dbReference type="InterPro" id="IPR007298">
    <property type="entry name" value="Cu-R_lipoprotein_NlpE"/>
</dbReference>
<gene>
    <name evidence="2" type="ORF">BFG52_04670</name>
</gene>
<dbReference type="RefSeq" id="WP_067553151.1">
    <property type="nucleotide sequence ID" value="NZ_CP016895.1"/>
</dbReference>
<keyword evidence="3" id="KW-1185">Reference proteome</keyword>
<name>A0A1B2LXV8_9GAMM</name>
<dbReference type="EMBL" id="CP016895">
    <property type="protein sequence ID" value="AOA57719.1"/>
    <property type="molecule type" value="Genomic_DNA"/>
</dbReference>
<accession>A0A1B2LXV8</accession>
<keyword evidence="1" id="KW-0732">Signal</keyword>
<dbReference type="Pfam" id="PF04170">
    <property type="entry name" value="NlpE"/>
    <property type="match status" value="1"/>
</dbReference>